<feature type="domain" description="Saccharopine dehydrogenase-like C-terminal" evidence="3">
    <location>
        <begin position="20"/>
        <end position="113"/>
    </location>
</feature>
<feature type="non-terminal residue" evidence="4">
    <location>
        <position position="114"/>
    </location>
</feature>
<dbReference type="Proteomes" id="UP001163850">
    <property type="component" value="Unassembled WGS sequence"/>
</dbReference>
<dbReference type="SUPFAM" id="SSF55347">
    <property type="entry name" value="Glyceraldehyde-3-phosphate dehydrogenase-like, C-terminal domain"/>
    <property type="match status" value="1"/>
</dbReference>
<comment type="caution">
    <text evidence="4">The sequence shown here is derived from an EMBL/GenBank/DDBJ whole genome shotgun (WGS) entry which is preliminary data.</text>
</comment>
<dbReference type="Gene3D" id="3.30.360.10">
    <property type="entry name" value="Dihydrodipicolinate Reductase, domain 2"/>
    <property type="match status" value="1"/>
</dbReference>
<sequence>MRSLDTEARRKGVLLLNEIGLDPGVDHVGAVEMVERVRGGGREGGGGKGDKGKVIKSFVSFCGGLPEPLLVRGNGHGYPPAGPLNYKFSWSPRGVLTAALNGARYVLGGEEVVV</sequence>
<keyword evidence="1" id="KW-0560">Oxidoreductase</keyword>
<proteinExistence type="predicted"/>
<dbReference type="GO" id="GO:0005737">
    <property type="term" value="C:cytoplasm"/>
    <property type="evidence" value="ECO:0007669"/>
    <property type="project" value="TreeGrafter"/>
</dbReference>
<organism evidence="4 5">
    <name type="scientific">Lentinula detonsa</name>
    <dbReference type="NCBI Taxonomy" id="2804962"/>
    <lineage>
        <taxon>Eukaryota</taxon>
        <taxon>Fungi</taxon>
        <taxon>Dikarya</taxon>
        <taxon>Basidiomycota</taxon>
        <taxon>Agaricomycotina</taxon>
        <taxon>Agaricomycetes</taxon>
        <taxon>Agaricomycetidae</taxon>
        <taxon>Agaricales</taxon>
        <taxon>Marasmiineae</taxon>
        <taxon>Omphalotaceae</taxon>
        <taxon>Lentinula</taxon>
    </lineage>
</organism>
<evidence type="ECO:0000256" key="1">
    <source>
        <dbReference type="ARBA" id="ARBA00023002"/>
    </source>
</evidence>
<evidence type="ECO:0000256" key="2">
    <source>
        <dbReference type="ARBA" id="ARBA00023154"/>
    </source>
</evidence>
<dbReference type="EMBL" id="MU802410">
    <property type="protein sequence ID" value="KAJ3979259.1"/>
    <property type="molecule type" value="Genomic_DNA"/>
</dbReference>
<protein>
    <submittedName>
        <fullName evidence="4">Saccharopine dehydrogenase</fullName>
    </submittedName>
</protein>
<evidence type="ECO:0000259" key="3">
    <source>
        <dbReference type="Pfam" id="PF16653"/>
    </source>
</evidence>
<gene>
    <name evidence="4" type="ORF">F5890DRAFT_1376846</name>
</gene>
<reference evidence="4" key="1">
    <citation type="submission" date="2022-08" db="EMBL/GenBank/DDBJ databases">
        <authorList>
            <consortium name="DOE Joint Genome Institute"/>
            <person name="Min B."/>
            <person name="Riley R."/>
            <person name="Sierra-Patev S."/>
            <person name="Naranjo-Ortiz M."/>
            <person name="Looney B."/>
            <person name="Konkel Z."/>
            <person name="Slot J.C."/>
            <person name="Sakamoto Y."/>
            <person name="Steenwyk J.L."/>
            <person name="Rokas A."/>
            <person name="Carro J."/>
            <person name="Camarero S."/>
            <person name="Ferreira P."/>
            <person name="Molpeceres G."/>
            <person name="Ruiz-Duenas F.J."/>
            <person name="Serrano A."/>
            <person name="Henrissat B."/>
            <person name="Drula E."/>
            <person name="Hughes K.W."/>
            <person name="Mata J.L."/>
            <person name="Ishikawa N.K."/>
            <person name="Vargas-Isla R."/>
            <person name="Ushijima S."/>
            <person name="Smith C.A."/>
            <person name="Ahrendt S."/>
            <person name="Andreopoulos W."/>
            <person name="He G."/>
            <person name="Labutti K."/>
            <person name="Lipzen A."/>
            <person name="Ng V."/>
            <person name="Sandor L."/>
            <person name="Barry K."/>
            <person name="Martinez A.T."/>
            <person name="Xiao Y."/>
            <person name="Gibbons J.G."/>
            <person name="Terashima K."/>
            <person name="Hibbett D.S."/>
            <person name="Grigoriev I.V."/>
        </authorList>
    </citation>
    <scope>NUCLEOTIDE SEQUENCE</scope>
    <source>
        <strain evidence="4">TFB7829</strain>
    </source>
</reference>
<accession>A0AA38PPH8</accession>
<name>A0AA38PPH8_9AGAR</name>
<dbReference type="PANTHER" id="PTHR11133:SF22">
    <property type="entry name" value="ALPHA-AMINOADIPIC SEMIALDEHYDE SYNTHASE, MITOCHONDRIAL"/>
    <property type="match status" value="1"/>
</dbReference>
<keyword evidence="2" id="KW-0028">Amino-acid biosynthesis</keyword>
<evidence type="ECO:0000313" key="5">
    <source>
        <dbReference type="Proteomes" id="UP001163850"/>
    </source>
</evidence>
<dbReference type="GO" id="GO:0004753">
    <property type="term" value="F:saccharopine dehydrogenase activity"/>
    <property type="evidence" value="ECO:0007669"/>
    <property type="project" value="TreeGrafter"/>
</dbReference>
<keyword evidence="2" id="KW-0457">Lysine biosynthesis</keyword>
<dbReference type="GO" id="GO:0019878">
    <property type="term" value="P:lysine biosynthetic process via aminoadipic acid"/>
    <property type="evidence" value="ECO:0007669"/>
    <property type="project" value="TreeGrafter"/>
</dbReference>
<dbReference type="InterPro" id="IPR051168">
    <property type="entry name" value="AASS"/>
</dbReference>
<dbReference type="InterPro" id="IPR032095">
    <property type="entry name" value="Sacchrp_dh-like_C"/>
</dbReference>
<dbReference type="AlphaFoldDB" id="A0AA38PPH8"/>
<evidence type="ECO:0000313" key="4">
    <source>
        <dbReference type="EMBL" id="KAJ3979259.1"/>
    </source>
</evidence>
<dbReference type="Pfam" id="PF16653">
    <property type="entry name" value="Sacchrp_dh_C"/>
    <property type="match status" value="1"/>
</dbReference>
<dbReference type="PANTHER" id="PTHR11133">
    <property type="entry name" value="SACCHAROPINE DEHYDROGENASE"/>
    <property type="match status" value="1"/>
</dbReference>